<gene>
    <name evidence="8" type="ORF">I5L03_11365</name>
</gene>
<dbReference type="Gene3D" id="3.40.350.10">
    <property type="entry name" value="Creatinase/prolidase N-terminal domain"/>
    <property type="match status" value="1"/>
</dbReference>
<dbReference type="InterPro" id="IPR036005">
    <property type="entry name" value="Creatinase/aminopeptidase-like"/>
</dbReference>
<evidence type="ECO:0000256" key="3">
    <source>
        <dbReference type="ARBA" id="ARBA00022801"/>
    </source>
</evidence>
<evidence type="ECO:0000313" key="8">
    <source>
        <dbReference type="EMBL" id="MBH5323182.1"/>
    </source>
</evidence>
<dbReference type="InterPro" id="IPR000994">
    <property type="entry name" value="Pept_M24"/>
</dbReference>
<evidence type="ECO:0000256" key="1">
    <source>
        <dbReference type="ARBA" id="ARBA00022670"/>
    </source>
</evidence>
<evidence type="ECO:0000256" key="5">
    <source>
        <dbReference type="RuleBase" id="RU000590"/>
    </source>
</evidence>
<dbReference type="InterPro" id="IPR000587">
    <property type="entry name" value="Creatinase_N"/>
</dbReference>
<reference evidence="8 9" key="1">
    <citation type="submission" date="2020-11" db="EMBL/GenBank/DDBJ databases">
        <title>Erythrobacter sediminis sp. nov., a marine bacterium from a tidal flat of Garorim Bay.</title>
        <authorList>
            <person name="Kim D."/>
            <person name="Yoo Y."/>
            <person name="Kim J.-J."/>
        </authorList>
    </citation>
    <scope>NUCLEOTIDE SEQUENCE [LARGE SCALE GENOMIC DNA]</scope>
    <source>
        <strain evidence="8 9">JGD-13</strain>
    </source>
</reference>
<feature type="domain" description="Peptidase M24" evidence="6">
    <location>
        <begin position="239"/>
        <end position="444"/>
    </location>
</feature>
<accession>A0ABS0N5T8</accession>
<evidence type="ECO:0000256" key="4">
    <source>
        <dbReference type="ARBA" id="ARBA00023049"/>
    </source>
</evidence>
<protein>
    <submittedName>
        <fullName evidence="8">M24 family metallopeptidase</fullName>
    </submittedName>
</protein>
<name>A0ABS0N5T8_9SPHN</name>
<keyword evidence="4" id="KW-0482">Metalloprotease</keyword>
<evidence type="ECO:0000259" key="6">
    <source>
        <dbReference type="Pfam" id="PF00557"/>
    </source>
</evidence>
<keyword evidence="1" id="KW-0645">Protease</keyword>
<dbReference type="PANTHER" id="PTHR46112:SF3">
    <property type="entry name" value="AMINOPEPTIDASE YPDF"/>
    <property type="match status" value="1"/>
</dbReference>
<dbReference type="InterPro" id="IPR006311">
    <property type="entry name" value="TAT_signal"/>
</dbReference>
<dbReference type="SUPFAM" id="SSF53092">
    <property type="entry name" value="Creatinase/prolidase N-terminal domain"/>
    <property type="match status" value="1"/>
</dbReference>
<dbReference type="PROSITE" id="PS51318">
    <property type="entry name" value="TAT"/>
    <property type="match status" value="1"/>
</dbReference>
<organism evidence="8 9">
    <name type="scientific">Aurantiacibacter sediminis</name>
    <dbReference type="NCBI Taxonomy" id="2793064"/>
    <lineage>
        <taxon>Bacteria</taxon>
        <taxon>Pseudomonadati</taxon>
        <taxon>Pseudomonadota</taxon>
        <taxon>Alphaproteobacteria</taxon>
        <taxon>Sphingomonadales</taxon>
        <taxon>Erythrobacteraceae</taxon>
        <taxon>Aurantiacibacter</taxon>
    </lineage>
</organism>
<dbReference type="EMBL" id="JAEANY010000003">
    <property type="protein sequence ID" value="MBH5323182.1"/>
    <property type="molecule type" value="Genomic_DNA"/>
</dbReference>
<evidence type="ECO:0000313" key="9">
    <source>
        <dbReference type="Proteomes" id="UP000602442"/>
    </source>
</evidence>
<proteinExistence type="inferred from homology"/>
<dbReference type="PANTHER" id="PTHR46112">
    <property type="entry name" value="AMINOPEPTIDASE"/>
    <property type="match status" value="1"/>
</dbReference>
<keyword evidence="3" id="KW-0378">Hydrolase</keyword>
<dbReference type="Gene3D" id="3.90.230.10">
    <property type="entry name" value="Creatinase/methionine aminopeptidase superfamily"/>
    <property type="match status" value="1"/>
</dbReference>
<dbReference type="Pfam" id="PF01321">
    <property type="entry name" value="Creatinase_N"/>
    <property type="match status" value="1"/>
</dbReference>
<dbReference type="PROSITE" id="PS00491">
    <property type="entry name" value="PROLINE_PEPTIDASE"/>
    <property type="match status" value="1"/>
</dbReference>
<dbReference type="InterPro" id="IPR001131">
    <property type="entry name" value="Peptidase_M24B_aminopep-P_CS"/>
</dbReference>
<sequence>MPSSFAIPQIANCGRAVAPPIKAYGSSWNSLKRLKSVAHLKTEGRKVTTRRNFLKSSLAGGALLGLPGTAASANALSLGRADASQLPPPISNEEREERIARAQALMQQQGLAGIVIEAGTSMLYFSGLGWRQSSRLTALVLPASGDPVVVAPAFEEGKLRELMVMEMEVRTWQEHESPFAMIGGVLDDRGADGAIGLERTARFFVADGLRSVVPSREVVSATPVVSPLRQIKSPREIALMQAANDITMAAYRETYPQIETGMTGSDIAALMNAATRARGVDPVFTLALVGEASSYPHGSREIHTLRERTVILMDCGCDVHGYKSDISRTWVHGEPNAEQLRVWNTVCRGQDIVMETARLGTPIGAIDDAVRRYYDAEGWGPNYGPPGLTHRTGHGIGMDVHEDQFVVRGNETPLEAGMCFSNEPGIYLPGRFGVRSEDCVYMTEDGPQFFTAPAPRINNPMGI</sequence>
<feature type="domain" description="Creatinase N-terminal" evidence="7">
    <location>
        <begin position="98"/>
        <end position="231"/>
    </location>
</feature>
<dbReference type="Pfam" id="PF00557">
    <property type="entry name" value="Peptidase_M24"/>
    <property type="match status" value="1"/>
</dbReference>
<keyword evidence="2 5" id="KW-0479">Metal-binding</keyword>
<dbReference type="SUPFAM" id="SSF55920">
    <property type="entry name" value="Creatinase/aminopeptidase"/>
    <property type="match status" value="1"/>
</dbReference>
<comment type="similarity">
    <text evidence="5">Belongs to the peptidase M24B family.</text>
</comment>
<keyword evidence="9" id="KW-1185">Reference proteome</keyword>
<evidence type="ECO:0000256" key="2">
    <source>
        <dbReference type="ARBA" id="ARBA00022723"/>
    </source>
</evidence>
<dbReference type="InterPro" id="IPR029149">
    <property type="entry name" value="Creatin/AminoP/Spt16_N"/>
</dbReference>
<dbReference type="Proteomes" id="UP000602442">
    <property type="component" value="Unassembled WGS sequence"/>
</dbReference>
<dbReference type="InterPro" id="IPR050659">
    <property type="entry name" value="Peptidase_M24B"/>
</dbReference>
<evidence type="ECO:0000259" key="7">
    <source>
        <dbReference type="Pfam" id="PF01321"/>
    </source>
</evidence>
<comment type="caution">
    <text evidence="8">The sequence shown here is derived from an EMBL/GenBank/DDBJ whole genome shotgun (WGS) entry which is preliminary data.</text>
</comment>